<dbReference type="PANTHER" id="PTHR12526:SF622">
    <property type="entry name" value="GLYCOSYLTRANSFERASE (GROUP I)"/>
    <property type="match status" value="1"/>
</dbReference>
<dbReference type="GO" id="GO:0016757">
    <property type="term" value="F:glycosyltransferase activity"/>
    <property type="evidence" value="ECO:0007669"/>
    <property type="project" value="InterPro"/>
</dbReference>
<dbReference type="InterPro" id="IPR001296">
    <property type="entry name" value="Glyco_trans_1"/>
</dbReference>
<feature type="domain" description="Glycosyltransferase subfamily 4-like N-terminal" evidence="2">
    <location>
        <begin position="22"/>
        <end position="204"/>
    </location>
</feature>
<gene>
    <name evidence="3" type="ORF">BN3087_70002</name>
</gene>
<sequence>MNIWIINHHALTPDMSGGTRHYDFAKELIKRGYQVTIISSSIHYSTYKELKDYKENNYLKENIDGIEWIWIKTPIYVGNGARRVRNMLSFMHSVSSTVPKLNLIKPDIIIGSSVHLFAVYAAYKLSKKYKVPLVMEVRDLWPQTLIDMGISKWHPFILLLAWLEKFLYKKANKIITLLPKAHLYIEKLGIEKEKIVWISNGANINHLKHTKKLDSNKFNVVYTGSVGVANDLSVLVGVANILKDKDEIHFTIIGNGVMKQGLINEAKNLNLKNITFLDPVPKSEVYNYLYSASLLYVGLKNLPLYRYGMSMNKIFDYMSVAKPVLFVSDIDENIVNDARCGFVIKNPSPNKIADLIEKISQMPSNELKILGKNGYDYMTKFFSTKVLCDKLENILKEVIDNEKSV</sequence>
<proteinExistence type="predicted"/>
<feature type="domain" description="Glycosyl transferase family 1" evidence="1">
    <location>
        <begin position="212"/>
        <end position="375"/>
    </location>
</feature>
<dbReference type="PANTHER" id="PTHR12526">
    <property type="entry name" value="GLYCOSYLTRANSFERASE"/>
    <property type="match status" value="1"/>
</dbReference>
<dbReference type="EMBL" id="FAXN01000073">
    <property type="protein sequence ID" value="CUV66262.1"/>
    <property type="molecule type" value="Genomic_DNA"/>
</dbReference>
<name>A0A0S4XR72_9BACT</name>
<reference evidence="3" key="1">
    <citation type="submission" date="2015-11" db="EMBL/GenBank/DDBJ databases">
        <authorList>
            <person name="Zhang Y."/>
            <person name="Guo Z."/>
        </authorList>
    </citation>
    <scope>NUCLEOTIDE SEQUENCE</scope>
    <source>
        <strain evidence="3">BN30871</strain>
    </source>
</reference>
<organism evidence="3">
    <name type="scientific">Sulfurovum sp. enrichment culture clone C5</name>
    <dbReference type="NCBI Taxonomy" id="497650"/>
    <lineage>
        <taxon>Bacteria</taxon>
        <taxon>Pseudomonadati</taxon>
        <taxon>Campylobacterota</taxon>
        <taxon>Epsilonproteobacteria</taxon>
        <taxon>Campylobacterales</taxon>
        <taxon>Sulfurovaceae</taxon>
        <taxon>Sulfurovum</taxon>
        <taxon>environmental samples</taxon>
    </lineage>
</organism>
<accession>A0A0S4XR72</accession>
<dbReference type="CDD" id="cd03794">
    <property type="entry name" value="GT4_WbuB-like"/>
    <property type="match status" value="1"/>
</dbReference>
<dbReference type="Pfam" id="PF00534">
    <property type="entry name" value="Glycos_transf_1"/>
    <property type="match status" value="1"/>
</dbReference>
<keyword evidence="3" id="KW-0808">Transferase</keyword>
<dbReference type="InterPro" id="IPR028098">
    <property type="entry name" value="Glyco_trans_4-like_N"/>
</dbReference>
<evidence type="ECO:0000313" key="3">
    <source>
        <dbReference type="EMBL" id="CUV66262.1"/>
    </source>
</evidence>
<evidence type="ECO:0000259" key="1">
    <source>
        <dbReference type="Pfam" id="PF00534"/>
    </source>
</evidence>
<dbReference type="SUPFAM" id="SSF53756">
    <property type="entry name" value="UDP-Glycosyltransferase/glycogen phosphorylase"/>
    <property type="match status" value="1"/>
</dbReference>
<dbReference type="Pfam" id="PF13439">
    <property type="entry name" value="Glyco_transf_4"/>
    <property type="match status" value="1"/>
</dbReference>
<dbReference type="Gene3D" id="3.40.50.2000">
    <property type="entry name" value="Glycogen Phosphorylase B"/>
    <property type="match status" value="2"/>
</dbReference>
<dbReference type="AlphaFoldDB" id="A0A0S4XR72"/>
<evidence type="ECO:0000259" key="2">
    <source>
        <dbReference type="Pfam" id="PF13439"/>
    </source>
</evidence>
<protein>
    <submittedName>
        <fullName evidence="3">Glycosyl transferase group 1</fullName>
    </submittedName>
</protein>